<dbReference type="NCBIfam" id="NF041576">
    <property type="entry name" value="bacphytchrmBphP"/>
    <property type="match status" value="1"/>
</dbReference>
<dbReference type="HOGENOM" id="CLU_000445_50_5_6"/>
<evidence type="ECO:0000313" key="6">
    <source>
        <dbReference type="EMBL" id="ADV28841.1"/>
    </source>
</evidence>
<dbReference type="SMART" id="SM00065">
    <property type="entry name" value="GAF"/>
    <property type="match status" value="1"/>
</dbReference>
<accession>E6WXH5</accession>
<dbReference type="KEGG" id="psu:Psesu_3018"/>
<evidence type="ECO:0000259" key="5">
    <source>
        <dbReference type="PROSITE" id="PS50046"/>
    </source>
</evidence>
<evidence type="ECO:0000256" key="3">
    <source>
        <dbReference type="ARBA" id="ARBA00022991"/>
    </source>
</evidence>
<dbReference type="SUPFAM" id="SSF55785">
    <property type="entry name" value="PYP-like sensor domain (PAS domain)"/>
    <property type="match status" value="2"/>
</dbReference>
<dbReference type="PROSITE" id="PS50046">
    <property type="entry name" value="PHYTOCHROME_2"/>
    <property type="match status" value="1"/>
</dbReference>
<dbReference type="Pfam" id="PF08446">
    <property type="entry name" value="PAS_2"/>
    <property type="match status" value="1"/>
</dbReference>
<dbReference type="InterPro" id="IPR003018">
    <property type="entry name" value="GAF"/>
</dbReference>
<dbReference type="GO" id="GO:0006355">
    <property type="term" value="P:regulation of DNA-templated transcription"/>
    <property type="evidence" value="ECO:0007669"/>
    <property type="project" value="InterPro"/>
</dbReference>
<gene>
    <name evidence="6" type="ordered locus">Psesu_3018</name>
</gene>
<dbReference type="PRINTS" id="PR01033">
    <property type="entry name" value="PHYTOCHROME"/>
</dbReference>
<dbReference type="InterPro" id="IPR043150">
    <property type="entry name" value="Phytochrome_PHY_sf"/>
</dbReference>
<keyword evidence="4" id="KW-0675">Receptor</keyword>
<feature type="domain" description="Phytochrome chromophore attachment site" evidence="5">
    <location>
        <begin position="143"/>
        <end position="301"/>
    </location>
</feature>
<dbReference type="RefSeq" id="WP_013536666.1">
    <property type="nucleotide sequence ID" value="NC_014924.1"/>
</dbReference>
<keyword evidence="7" id="KW-1185">Reference proteome</keyword>
<dbReference type="Gene3D" id="3.30.450.20">
    <property type="entry name" value="PAS domain"/>
    <property type="match status" value="2"/>
</dbReference>
<evidence type="ECO:0000256" key="2">
    <source>
        <dbReference type="ARBA" id="ARBA00022606"/>
    </source>
</evidence>
<dbReference type="InterPro" id="IPR029016">
    <property type="entry name" value="GAF-like_dom_sf"/>
</dbReference>
<keyword evidence="3" id="KW-0157">Chromophore</keyword>
<dbReference type="OrthoDB" id="9808408at2"/>
<dbReference type="SUPFAM" id="SSF55781">
    <property type="entry name" value="GAF domain-like"/>
    <property type="match status" value="2"/>
</dbReference>
<dbReference type="Pfam" id="PF01590">
    <property type="entry name" value="GAF"/>
    <property type="match status" value="1"/>
</dbReference>
<dbReference type="GO" id="GO:0009584">
    <property type="term" value="P:detection of visible light"/>
    <property type="evidence" value="ECO:0007669"/>
    <property type="project" value="InterPro"/>
</dbReference>
<dbReference type="PANTHER" id="PTHR43065">
    <property type="entry name" value="SENSOR HISTIDINE KINASE"/>
    <property type="match status" value="1"/>
</dbReference>
<name>E6WXH5_PSEUU</name>
<dbReference type="Proteomes" id="UP000008632">
    <property type="component" value="Chromosome"/>
</dbReference>
<proteinExistence type="predicted"/>
<dbReference type="PANTHER" id="PTHR43065:SF42">
    <property type="entry name" value="TWO-COMPONENT SENSOR PPRA"/>
    <property type="match status" value="1"/>
</dbReference>
<dbReference type="eggNOG" id="COG4251">
    <property type="taxonomic scope" value="Bacteria"/>
</dbReference>
<evidence type="ECO:0000256" key="4">
    <source>
        <dbReference type="ARBA" id="ARBA00023170"/>
    </source>
</evidence>
<dbReference type="InterPro" id="IPR013515">
    <property type="entry name" value="Phytochrome_cen-reg"/>
</dbReference>
<dbReference type="InterPro" id="IPR013654">
    <property type="entry name" value="PAS_2"/>
</dbReference>
<dbReference type="EMBL" id="CP002446">
    <property type="protein sequence ID" value="ADV28841.1"/>
    <property type="molecule type" value="Genomic_DNA"/>
</dbReference>
<dbReference type="Gene3D" id="3.30.450.40">
    <property type="match status" value="1"/>
</dbReference>
<keyword evidence="1" id="KW-0600">Photoreceptor protein</keyword>
<dbReference type="GO" id="GO:0009881">
    <property type="term" value="F:photoreceptor activity"/>
    <property type="evidence" value="ECO:0007669"/>
    <property type="project" value="UniProtKB-KW"/>
</dbReference>
<protein>
    <submittedName>
        <fullName evidence="6">Putative PAS/PAC sensor protein</fullName>
    </submittedName>
</protein>
<dbReference type="AlphaFoldDB" id="E6WXH5"/>
<dbReference type="InterPro" id="IPR001294">
    <property type="entry name" value="Phytochrome"/>
</dbReference>
<reference evidence="6 7" key="1">
    <citation type="submission" date="2011-01" db="EMBL/GenBank/DDBJ databases">
        <title>Complete sequence of Pseudoxanthomonas suwonensis 11-1.</title>
        <authorList>
            <consortium name="US DOE Joint Genome Institute"/>
            <person name="Lucas S."/>
            <person name="Copeland A."/>
            <person name="Lapidus A."/>
            <person name="Cheng J.-F."/>
            <person name="Goodwin L."/>
            <person name="Pitluck S."/>
            <person name="Teshima H."/>
            <person name="Detter J.C."/>
            <person name="Han C."/>
            <person name="Tapia R."/>
            <person name="Land M."/>
            <person name="Hauser L."/>
            <person name="Kyrpides N."/>
            <person name="Ivanova N."/>
            <person name="Ovchinnikova G."/>
            <person name="Siebers A.K."/>
            <person name="Allgaier M."/>
            <person name="Thelen M.P."/>
            <person name="Hugenholtz P."/>
            <person name="Gladden J."/>
            <person name="Woyke T."/>
        </authorList>
    </citation>
    <scope>NUCLEOTIDE SEQUENCE [LARGE SCALE GENOMIC DNA]</scope>
    <source>
        <strain evidence="7">11-1</strain>
    </source>
</reference>
<keyword evidence="2" id="KW-0716">Sensory transduction</keyword>
<evidence type="ECO:0000313" key="7">
    <source>
        <dbReference type="Proteomes" id="UP000008632"/>
    </source>
</evidence>
<dbReference type="InterPro" id="IPR035965">
    <property type="entry name" value="PAS-like_dom_sf"/>
</dbReference>
<dbReference type="InterPro" id="IPR053587">
    <property type="entry name" value="Bacterial_phytochrome-like"/>
</dbReference>
<dbReference type="STRING" id="743721.Psesu_3018"/>
<dbReference type="Gene3D" id="3.30.450.270">
    <property type="match status" value="1"/>
</dbReference>
<evidence type="ECO:0000256" key="1">
    <source>
        <dbReference type="ARBA" id="ARBA00022543"/>
    </source>
</evidence>
<sequence>MSTPVPEVPDLDACAREPIHIPGSIQPHGILLVIDPADGRVIQASANAATALLGGEGEVLGQPWNALLHPDPAQAASLQPVREPLHLLHAPCRLAASGEQRWKAAWHLYPERWLVELEPARGEQSLALGDALRAQREIDRAPDVTEAARRAAAEIRALAGYDRVMVYRFDEEWHGDVIAEVRRPGLESYLGLHYPATDIPAQARALYLRSRIRQIVDVGYTPVPVRPTLDPRDGQPLDLSDCGLRSVSPVHCEYLSNMGVAATLVVSLVVNDRLWGLIACHHYQTRFVDHVVRDACEAVALALAARVGSLEAITRSEAELSLLTVREKLITAFSEAEGFTPGLLTDMAGDLLDVVDADGVAVFHGEQLSRLGRTPDEAGLRRIRAALEESAGVRRETDHAGLLHLSEIGRMFPELADLAPDAAGLIYVPLQPKARSALLWTRREQVRTVNWAGNPQLSKLEILPGRLSPRKSFELWQDTVRGRSRAWSPLHLESARSLRVLIELMERKRDRQDLVLLEATLARMRHGVAIIERTGEPPRSRLVFVNPAFARASGTLSSAALGMPLRDLDPALAAAIDGSDLEGRLSKGESLRELLPLRGEDGRRTPWAFEFEPLPEAGAHWLVQLRPAGEP</sequence>
<organism evidence="6 7">
    <name type="scientific">Pseudoxanthomonas suwonensis (strain 11-1)</name>
    <dbReference type="NCBI Taxonomy" id="743721"/>
    <lineage>
        <taxon>Bacteria</taxon>
        <taxon>Pseudomonadati</taxon>
        <taxon>Pseudomonadota</taxon>
        <taxon>Gammaproteobacteria</taxon>
        <taxon>Lysobacterales</taxon>
        <taxon>Lysobacteraceae</taxon>
        <taxon>Pseudoxanthomonas</taxon>
    </lineage>
</organism>
<dbReference type="InterPro" id="IPR016132">
    <property type="entry name" value="Phyto_chromo_attachment"/>
</dbReference>
<dbReference type="Pfam" id="PF00360">
    <property type="entry name" value="PHY"/>
    <property type="match status" value="1"/>
</dbReference>